<dbReference type="PANTHER" id="PTHR12560:SF0">
    <property type="entry name" value="LD18904P"/>
    <property type="match status" value="1"/>
</dbReference>
<keyword evidence="4 5" id="KW-0472">Membrane</keyword>
<evidence type="ECO:0000256" key="4">
    <source>
        <dbReference type="ARBA" id="ARBA00023136"/>
    </source>
</evidence>
<dbReference type="InterPro" id="IPR016439">
    <property type="entry name" value="Lag1/Lac1-like"/>
</dbReference>
<feature type="transmembrane region" description="Helical" evidence="6">
    <location>
        <begin position="80"/>
        <end position="100"/>
    </location>
</feature>
<dbReference type="EMBL" id="JALJOS010000007">
    <property type="protein sequence ID" value="KAK9836776.1"/>
    <property type="molecule type" value="Genomic_DNA"/>
</dbReference>
<evidence type="ECO:0000313" key="8">
    <source>
        <dbReference type="EMBL" id="KAK9836776.1"/>
    </source>
</evidence>
<organism evidence="8 9">
    <name type="scientific">Apatococcus lobatus</name>
    <dbReference type="NCBI Taxonomy" id="904363"/>
    <lineage>
        <taxon>Eukaryota</taxon>
        <taxon>Viridiplantae</taxon>
        <taxon>Chlorophyta</taxon>
        <taxon>core chlorophytes</taxon>
        <taxon>Trebouxiophyceae</taxon>
        <taxon>Chlorellales</taxon>
        <taxon>Chlorellaceae</taxon>
        <taxon>Apatococcus</taxon>
    </lineage>
</organism>
<dbReference type="PROSITE" id="PS50922">
    <property type="entry name" value="TLC"/>
    <property type="match status" value="1"/>
</dbReference>
<evidence type="ECO:0000256" key="1">
    <source>
        <dbReference type="ARBA" id="ARBA00004141"/>
    </source>
</evidence>
<feature type="transmembrane region" description="Helical" evidence="6">
    <location>
        <begin position="120"/>
        <end position="140"/>
    </location>
</feature>
<dbReference type="GO" id="GO:0005789">
    <property type="term" value="C:endoplasmic reticulum membrane"/>
    <property type="evidence" value="ECO:0007669"/>
    <property type="project" value="UniProtKB-SubCell"/>
</dbReference>
<comment type="caution">
    <text evidence="8">The sequence shown here is derived from an EMBL/GenBank/DDBJ whole genome shotgun (WGS) entry which is preliminary data.</text>
</comment>
<dbReference type="PANTHER" id="PTHR12560">
    <property type="entry name" value="LONGEVITY ASSURANCE FACTOR 1 LAG1"/>
    <property type="match status" value="1"/>
</dbReference>
<proteinExistence type="predicted"/>
<evidence type="ECO:0000313" key="9">
    <source>
        <dbReference type="Proteomes" id="UP001438707"/>
    </source>
</evidence>
<reference evidence="8 9" key="1">
    <citation type="journal article" date="2024" name="Nat. Commun.">
        <title>Phylogenomics reveals the evolutionary origins of lichenization in chlorophyte algae.</title>
        <authorList>
            <person name="Puginier C."/>
            <person name="Libourel C."/>
            <person name="Otte J."/>
            <person name="Skaloud P."/>
            <person name="Haon M."/>
            <person name="Grisel S."/>
            <person name="Petersen M."/>
            <person name="Berrin J.G."/>
            <person name="Delaux P.M."/>
            <person name="Dal Grande F."/>
            <person name="Keller J."/>
        </authorList>
    </citation>
    <scope>NUCLEOTIDE SEQUENCE [LARGE SCALE GENOMIC DNA]</scope>
    <source>
        <strain evidence="8 9">SAG 2145</strain>
    </source>
</reference>
<feature type="transmembrane region" description="Helical" evidence="6">
    <location>
        <begin position="202"/>
        <end position="230"/>
    </location>
</feature>
<dbReference type="AlphaFoldDB" id="A0AAW1RSM3"/>
<protein>
    <recommendedName>
        <fullName evidence="7">TLC domain-containing protein</fullName>
    </recommendedName>
</protein>
<comment type="subcellular location">
    <subcellularLocation>
        <location evidence="1">Membrane</location>
        <topology evidence="1">Multi-pass membrane protein</topology>
    </subcellularLocation>
</comment>
<accession>A0AAW1RSM3</accession>
<evidence type="ECO:0000256" key="2">
    <source>
        <dbReference type="ARBA" id="ARBA00022692"/>
    </source>
</evidence>
<dbReference type="SMART" id="SM00724">
    <property type="entry name" value="TLC"/>
    <property type="match status" value="1"/>
</dbReference>
<keyword evidence="2 5" id="KW-0812">Transmembrane</keyword>
<dbReference type="GO" id="GO:0050291">
    <property type="term" value="F:sphingosine N-acyltransferase activity"/>
    <property type="evidence" value="ECO:0007669"/>
    <property type="project" value="InterPro"/>
</dbReference>
<dbReference type="Proteomes" id="UP001438707">
    <property type="component" value="Unassembled WGS sequence"/>
</dbReference>
<evidence type="ECO:0000256" key="6">
    <source>
        <dbReference type="SAM" id="Phobius"/>
    </source>
</evidence>
<feature type="transmembrane region" description="Helical" evidence="6">
    <location>
        <begin position="147"/>
        <end position="166"/>
    </location>
</feature>
<dbReference type="Pfam" id="PF03798">
    <property type="entry name" value="TRAM_LAG1_CLN8"/>
    <property type="match status" value="1"/>
</dbReference>
<feature type="transmembrane region" description="Helical" evidence="6">
    <location>
        <begin position="19"/>
        <end position="38"/>
    </location>
</feature>
<evidence type="ECO:0000256" key="5">
    <source>
        <dbReference type="PROSITE-ProRule" id="PRU00205"/>
    </source>
</evidence>
<feature type="transmembrane region" description="Helical" evidence="6">
    <location>
        <begin position="242"/>
        <end position="262"/>
    </location>
</feature>
<dbReference type="PIRSF" id="PIRSF005225">
    <property type="entry name" value="LAG1_LAC1"/>
    <property type="match status" value="1"/>
</dbReference>
<keyword evidence="9" id="KW-1185">Reference proteome</keyword>
<dbReference type="InterPro" id="IPR006634">
    <property type="entry name" value="TLC-dom"/>
</dbReference>
<evidence type="ECO:0000259" key="7">
    <source>
        <dbReference type="PROSITE" id="PS50922"/>
    </source>
</evidence>
<evidence type="ECO:0000256" key="3">
    <source>
        <dbReference type="ARBA" id="ARBA00022989"/>
    </source>
</evidence>
<gene>
    <name evidence="8" type="ORF">WJX74_007817</name>
</gene>
<feature type="domain" description="TLC" evidence="7">
    <location>
        <begin position="71"/>
        <end position="274"/>
    </location>
</feature>
<keyword evidence="3 6" id="KW-1133">Transmembrane helix</keyword>
<name>A0AAW1RSM3_9CHLO</name>
<sequence length="297" mass="33813">MNAIDGTKLSEFWTASKGFDLFATVGLVFVFPVLRALLTDGIFQPVAFKLLVSEEGRRSGKVSKKTYDTLEKFQESAWKFLVYSALFTLGLSALWDKSWMRDTSELWRGWPNQDFSFGVKAYYCTELGFYIASIGMLVFWEVRRRDFAAMMVHHIATVTLIAGSYYLNYLRIGSIIMLLHDASDILMELAKMMQYLKADTASVITFAAFMVSWVVLRLGLLPFVIIPSAWWESPKVIGHFPMFGHGLVALLCLLVVIHVYWFSIIAQIAYRKVITGTVEDIRENETSNPRPKAGHQE</sequence>
<dbReference type="GO" id="GO:0046513">
    <property type="term" value="P:ceramide biosynthetic process"/>
    <property type="evidence" value="ECO:0007669"/>
    <property type="project" value="InterPro"/>
</dbReference>